<evidence type="ECO:0000313" key="3">
    <source>
        <dbReference type="Proteomes" id="UP000886803"/>
    </source>
</evidence>
<feature type="transmembrane region" description="Helical" evidence="1">
    <location>
        <begin position="55"/>
        <end position="72"/>
    </location>
</feature>
<name>A0A9D2M7F7_9FIRM</name>
<keyword evidence="1" id="KW-0812">Transmembrane</keyword>
<reference evidence="2" key="1">
    <citation type="journal article" date="2021" name="PeerJ">
        <title>Extensive microbial diversity within the chicken gut microbiome revealed by metagenomics and culture.</title>
        <authorList>
            <person name="Gilroy R."/>
            <person name="Ravi A."/>
            <person name="Getino M."/>
            <person name="Pursley I."/>
            <person name="Horton D.L."/>
            <person name="Alikhan N.F."/>
            <person name="Baker D."/>
            <person name="Gharbi K."/>
            <person name="Hall N."/>
            <person name="Watson M."/>
            <person name="Adriaenssens E.M."/>
            <person name="Foster-Nyarko E."/>
            <person name="Jarju S."/>
            <person name="Secka A."/>
            <person name="Antonio M."/>
            <person name="Oren A."/>
            <person name="Chaudhuri R.R."/>
            <person name="La Ragione R."/>
            <person name="Hildebrand F."/>
            <person name="Pallen M.J."/>
        </authorList>
    </citation>
    <scope>NUCLEOTIDE SEQUENCE</scope>
    <source>
        <strain evidence="2">ChiBcec8-13705</strain>
    </source>
</reference>
<gene>
    <name evidence="2" type="ORF">H9945_10055</name>
</gene>
<feature type="transmembrane region" description="Helical" evidence="1">
    <location>
        <begin position="93"/>
        <end position="110"/>
    </location>
</feature>
<feature type="transmembrane region" description="Helical" evidence="1">
    <location>
        <begin position="31"/>
        <end position="49"/>
    </location>
</feature>
<reference evidence="2" key="2">
    <citation type="submission" date="2021-04" db="EMBL/GenBank/DDBJ databases">
        <authorList>
            <person name="Gilroy R."/>
        </authorList>
    </citation>
    <scope>NUCLEOTIDE SEQUENCE</scope>
    <source>
        <strain evidence="2">ChiBcec8-13705</strain>
    </source>
</reference>
<evidence type="ECO:0000313" key="2">
    <source>
        <dbReference type="EMBL" id="HJB42825.1"/>
    </source>
</evidence>
<feature type="transmembrane region" description="Helical" evidence="1">
    <location>
        <begin position="122"/>
        <end position="148"/>
    </location>
</feature>
<protein>
    <submittedName>
        <fullName evidence="2">Uncharacterized protein</fullName>
    </submittedName>
</protein>
<dbReference type="AlphaFoldDB" id="A0A9D2M7F7"/>
<dbReference type="Proteomes" id="UP000886803">
    <property type="component" value="Unassembled WGS sequence"/>
</dbReference>
<sequence>MKLCAWFKKQLFGNELDELQQQKADQIGHRGFWLAWALLLIALLIQSIAGADMTQMAAEWSIFMILCIYGLIEWIRNGIWTIADTKPTLRKNAIWSAVAGIAFFIYLLVRNSRQSWWEPDDWWGAAIGGAFTALLCLGALQLGAYFYYKRRRTLDNPEDEPDEDSEEEKKQ</sequence>
<organism evidence="2 3">
    <name type="scientific">Candidatus Gemmiger avicola</name>
    <dbReference type="NCBI Taxonomy" id="2838605"/>
    <lineage>
        <taxon>Bacteria</taxon>
        <taxon>Bacillati</taxon>
        <taxon>Bacillota</taxon>
        <taxon>Clostridia</taxon>
        <taxon>Eubacteriales</taxon>
        <taxon>Gemmiger</taxon>
    </lineage>
</organism>
<keyword evidence="1" id="KW-0472">Membrane</keyword>
<dbReference type="SUPFAM" id="SSF103473">
    <property type="entry name" value="MFS general substrate transporter"/>
    <property type="match status" value="1"/>
</dbReference>
<dbReference type="EMBL" id="DWYG01000172">
    <property type="protein sequence ID" value="HJB42825.1"/>
    <property type="molecule type" value="Genomic_DNA"/>
</dbReference>
<dbReference type="Pfam" id="PF20563">
    <property type="entry name" value="DUF6773"/>
    <property type="match status" value="1"/>
</dbReference>
<comment type="caution">
    <text evidence="2">The sequence shown here is derived from an EMBL/GenBank/DDBJ whole genome shotgun (WGS) entry which is preliminary data.</text>
</comment>
<keyword evidence="1" id="KW-1133">Transmembrane helix</keyword>
<proteinExistence type="predicted"/>
<evidence type="ECO:0000256" key="1">
    <source>
        <dbReference type="SAM" id="Phobius"/>
    </source>
</evidence>
<accession>A0A9D2M7F7</accession>
<dbReference type="InterPro" id="IPR036259">
    <property type="entry name" value="MFS_trans_sf"/>
</dbReference>
<dbReference type="InterPro" id="IPR046664">
    <property type="entry name" value="DUF6773"/>
</dbReference>